<keyword evidence="3" id="KW-1003">Cell membrane</keyword>
<dbReference type="RefSeq" id="WP_101287430.1">
    <property type="nucleotide sequence ID" value="NZ_FOUQ01000001.1"/>
</dbReference>
<gene>
    <name evidence="8" type="ORF">CXZ10_02850</name>
</gene>
<dbReference type="Pfam" id="PF04226">
    <property type="entry name" value="Transgly_assoc"/>
    <property type="match status" value="1"/>
</dbReference>
<proteinExistence type="inferred from homology"/>
<evidence type="ECO:0000256" key="1">
    <source>
        <dbReference type="ARBA" id="ARBA00004651"/>
    </source>
</evidence>
<keyword evidence="4 7" id="KW-0812">Transmembrane</keyword>
<comment type="caution">
    <text evidence="8">The sequence shown here is derived from an EMBL/GenBank/DDBJ whole genome shotgun (WGS) entry which is preliminary data.</text>
</comment>
<organism evidence="8 9">
    <name type="scientific">Pleomorphomonas diazotrophica</name>
    <dbReference type="NCBI Taxonomy" id="1166257"/>
    <lineage>
        <taxon>Bacteria</taxon>
        <taxon>Pseudomonadati</taxon>
        <taxon>Pseudomonadota</taxon>
        <taxon>Alphaproteobacteria</taxon>
        <taxon>Hyphomicrobiales</taxon>
        <taxon>Pleomorphomonadaceae</taxon>
        <taxon>Pleomorphomonas</taxon>
    </lineage>
</organism>
<evidence type="ECO:0000256" key="3">
    <source>
        <dbReference type="ARBA" id="ARBA00022475"/>
    </source>
</evidence>
<comment type="similarity">
    <text evidence="2">Belongs to the UPF0410 family.</text>
</comment>
<dbReference type="InterPro" id="IPR007341">
    <property type="entry name" value="Transgly_assoc"/>
</dbReference>
<evidence type="ECO:0000256" key="5">
    <source>
        <dbReference type="ARBA" id="ARBA00022989"/>
    </source>
</evidence>
<evidence type="ECO:0000256" key="6">
    <source>
        <dbReference type="ARBA" id="ARBA00023136"/>
    </source>
</evidence>
<dbReference type="Proteomes" id="UP000233491">
    <property type="component" value="Unassembled WGS sequence"/>
</dbReference>
<protein>
    <submittedName>
        <fullName evidence="8">GlsB/YeaQ/YmgE family stress response membrane protein</fullName>
    </submittedName>
</protein>
<evidence type="ECO:0000313" key="8">
    <source>
        <dbReference type="EMBL" id="PKR90336.1"/>
    </source>
</evidence>
<evidence type="ECO:0000256" key="7">
    <source>
        <dbReference type="SAM" id="Phobius"/>
    </source>
</evidence>
<keyword evidence="6 7" id="KW-0472">Membrane</keyword>
<evidence type="ECO:0000256" key="4">
    <source>
        <dbReference type="ARBA" id="ARBA00022692"/>
    </source>
</evidence>
<accession>A0A1I4QYT0</accession>
<feature type="transmembrane region" description="Helical" evidence="7">
    <location>
        <begin position="64"/>
        <end position="81"/>
    </location>
</feature>
<dbReference type="AlphaFoldDB" id="A0A1I4QYT0"/>
<keyword evidence="9" id="KW-1185">Reference proteome</keyword>
<comment type="subcellular location">
    <subcellularLocation>
        <location evidence="1">Cell membrane</location>
        <topology evidence="1">Multi-pass membrane protein</topology>
    </subcellularLocation>
</comment>
<dbReference type="GO" id="GO:0005886">
    <property type="term" value="C:plasma membrane"/>
    <property type="evidence" value="ECO:0007669"/>
    <property type="project" value="UniProtKB-SubCell"/>
</dbReference>
<dbReference type="EMBL" id="PJNW01000002">
    <property type="protein sequence ID" value="PKR90336.1"/>
    <property type="molecule type" value="Genomic_DNA"/>
</dbReference>
<feature type="transmembrane region" description="Helical" evidence="7">
    <location>
        <begin position="6"/>
        <end position="25"/>
    </location>
</feature>
<name>A0A1I4QYT0_9HYPH</name>
<evidence type="ECO:0000313" key="9">
    <source>
        <dbReference type="Proteomes" id="UP000233491"/>
    </source>
</evidence>
<evidence type="ECO:0000256" key="2">
    <source>
        <dbReference type="ARBA" id="ARBA00011006"/>
    </source>
</evidence>
<feature type="transmembrane region" description="Helical" evidence="7">
    <location>
        <begin position="32"/>
        <end position="52"/>
    </location>
</feature>
<reference evidence="8 9" key="1">
    <citation type="submission" date="2017-12" db="EMBL/GenBank/DDBJ databases">
        <title>Anaerobic carbon monoxide metabolism by Pleomorphomonas carboxyditropha sp. nov., a new mesophilic hydrogenogenic carboxidotroph.</title>
        <authorList>
            <person name="Esquivel-Elizondo S."/>
            <person name="Krajmalnik-Brown R."/>
        </authorList>
    </citation>
    <scope>NUCLEOTIDE SEQUENCE [LARGE SCALE GENOMIC DNA]</scope>
    <source>
        <strain evidence="8 9">R5-392</strain>
    </source>
</reference>
<sequence length="82" mass="8481">MQGHAFLVWGAIGLLAGWLASFVVGGGGLIRYLVSGLIGSFVGGLVLQWTGISLPIASPFLHEVAVATIGAIIFVFLARMVV</sequence>
<keyword evidence="5 7" id="KW-1133">Transmembrane helix</keyword>
<dbReference type="OrthoDB" id="5296069at2"/>